<evidence type="ECO:0000256" key="2">
    <source>
        <dbReference type="ARBA" id="ARBA00022771"/>
    </source>
</evidence>
<evidence type="ECO:0000256" key="4">
    <source>
        <dbReference type="PROSITE-ProRule" id="PRU00024"/>
    </source>
</evidence>
<dbReference type="KEGG" id="pcw:110213429"/>
<dbReference type="Gene3D" id="3.30.40.10">
    <property type="entry name" value="Zinc/RING finger domain, C3HC4 (zinc finger)"/>
    <property type="match status" value="1"/>
</dbReference>
<dbReference type="SUPFAM" id="SSF57850">
    <property type="entry name" value="RING/U-box"/>
    <property type="match status" value="1"/>
</dbReference>
<dbReference type="PANTHER" id="PTHR24103">
    <property type="entry name" value="E3 UBIQUITIN-PROTEIN LIGASE TRIM"/>
    <property type="match status" value="1"/>
</dbReference>
<accession>A0A6P5L1D6</accession>
<feature type="domain" description="RING-type" evidence="6">
    <location>
        <begin position="12"/>
        <end position="49"/>
    </location>
</feature>
<keyword evidence="3" id="KW-0862">Zinc</keyword>
<keyword evidence="5" id="KW-0175">Coiled coil</keyword>
<name>A0A6P5L1D6_PHACI</name>
<protein>
    <submittedName>
        <fullName evidence="9">Tripartite motif-containing protein 51-like</fullName>
    </submittedName>
</protein>
<proteinExistence type="predicted"/>
<evidence type="ECO:0000259" key="6">
    <source>
        <dbReference type="PROSITE" id="PS50089"/>
    </source>
</evidence>
<evidence type="ECO:0000313" key="8">
    <source>
        <dbReference type="Proteomes" id="UP000515140"/>
    </source>
</evidence>
<keyword evidence="1" id="KW-0479">Metal-binding</keyword>
<dbReference type="InterPro" id="IPR000315">
    <property type="entry name" value="Znf_B-box"/>
</dbReference>
<keyword evidence="8" id="KW-1185">Reference proteome</keyword>
<dbReference type="Gene3D" id="3.30.160.60">
    <property type="entry name" value="Classic Zinc Finger"/>
    <property type="match status" value="1"/>
</dbReference>
<evidence type="ECO:0000259" key="7">
    <source>
        <dbReference type="PROSITE" id="PS50119"/>
    </source>
</evidence>
<dbReference type="InterPro" id="IPR001841">
    <property type="entry name" value="Znf_RING"/>
</dbReference>
<keyword evidence="2 4" id="KW-0863">Zinc-finger</keyword>
<evidence type="ECO:0000313" key="9">
    <source>
        <dbReference type="RefSeq" id="XP_020849436.1"/>
    </source>
</evidence>
<sequence length="262" mass="30983">MLGGDVEEFVSCVNCWDETTKPITLDCGHTICMTCFWKKSSSSSCCTSCWEYSQLKTLQDDIVMYPEGEGMCEIHLEEQKQFCHSNKTLLCVTCSRSQEHRHHIHWPITVAALRYRKQIKLYLVILNNRLKKIQELLLKEKERPISWIIKCIDYKDMPRKTYGKKGQVVSKYMKAKEKKPKKEELVLERIKKKLNELYQRLKEKEAIQECKILKQKKEWEAMMSSQRGFLTDLITELQEKSQKPDLQMLQAVTETMERYVSI</sequence>
<dbReference type="Proteomes" id="UP000515140">
    <property type="component" value="Unplaced"/>
</dbReference>
<dbReference type="RefSeq" id="XP_020849436.1">
    <property type="nucleotide sequence ID" value="XM_020993777.1"/>
</dbReference>
<dbReference type="AlphaFoldDB" id="A0A6P5L1D6"/>
<dbReference type="SMART" id="SM00336">
    <property type="entry name" value="BBOX"/>
    <property type="match status" value="1"/>
</dbReference>
<feature type="domain" description="B box-type" evidence="7">
    <location>
        <begin position="67"/>
        <end position="108"/>
    </location>
</feature>
<dbReference type="SUPFAM" id="SSF57845">
    <property type="entry name" value="B-box zinc-binding domain"/>
    <property type="match status" value="1"/>
</dbReference>
<reference evidence="9" key="1">
    <citation type="submission" date="2025-08" db="UniProtKB">
        <authorList>
            <consortium name="RefSeq"/>
        </authorList>
    </citation>
    <scope>IDENTIFICATION</scope>
    <source>
        <tissue evidence="9">Spleen</tissue>
    </source>
</reference>
<dbReference type="PROSITE" id="PS50119">
    <property type="entry name" value="ZF_BBOX"/>
    <property type="match status" value="1"/>
</dbReference>
<evidence type="ECO:0000256" key="5">
    <source>
        <dbReference type="SAM" id="Coils"/>
    </source>
</evidence>
<evidence type="ECO:0000256" key="1">
    <source>
        <dbReference type="ARBA" id="ARBA00022723"/>
    </source>
</evidence>
<organism evidence="8 9">
    <name type="scientific">Phascolarctos cinereus</name>
    <name type="common">Koala</name>
    <dbReference type="NCBI Taxonomy" id="38626"/>
    <lineage>
        <taxon>Eukaryota</taxon>
        <taxon>Metazoa</taxon>
        <taxon>Chordata</taxon>
        <taxon>Craniata</taxon>
        <taxon>Vertebrata</taxon>
        <taxon>Euteleostomi</taxon>
        <taxon>Mammalia</taxon>
        <taxon>Metatheria</taxon>
        <taxon>Diprotodontia</taxon>
        <taxon>Phascolarctidae</taxon>
        <taxon>Phascolarctos</taxon>
    </lineage>
</organism>
<evidence type="ECO:0000256" key="3">
    <source>
        <dbReference type="ARBA" id="ARBA00022833"/>
    </source>
</evidence>
<gene>
    <name evidence="9" type="primary">LOC110213429</name>
</gene>
<dbReference type="InterPro" id="IPR050143">
    <property type="entry name" value="TRIM/RBCC"/>
</dbReference>
<dbReference type="GeneID" id="110213429"/>
<dbReference type="GO" id="GO:0008270">
    <property type="term" value="F:zinc ion binding"/>
    <property type="evidence" value="ECO:0007669"/>
    <property type="project" value="UniProtKB-KW"/>
</dbReference>
<dbReference type="PROSITE" id="PS50089">
    <property type="entry name" value="ZF_RING_2"/>
    <property type="match status" value="1"/>
</dbReference>
<dbReference type="InParanoid" id="A0A6P5L1D6"/>
<dbReference type="InterPro" id="IPR013083">
    <property type="entry name" value="Znf_RING/FYVE/PHD"/>
</dbReference>
<feature type="coiled-coil region" evidence="5">
    <location>
        <begin position="184"/>
        <end position="211"/>
    </location>
</feature>